<protein>
    <submittedName>
        <fullName evidence="2">Myosin-IIIa</fullName>
    </submittedName>
</protein>
<dbReference type="EMBL" id="JWIN03000035">
    <property type="protein sequence ID" value="KAB1254163.1"/>
    <property type="molecule type" value="Genomic_DNA"/>
</dbReference>
<organism evidence="2 3">
    <name type="scientific">Camelus dromedarius</name>
    <name type="common">Dromedary</name>
    <name type="synonym">Arabian camel</name>
    <dbReference type="NCBI Taxonomy" id="9838"/>
    <lineage>
        <taxon>Eukaryota</taxon>
        <taxon>Metazoa</taxon>
        <taxon>Chordata</taxon>
        <taxon>Craniata</taxon>
        <taxon>Vertebrata</taxon>
        <taxon>Euteleostomi</taxon>
        <taxon>Mammalia</taxon>
        <taxon>Eutheria</taxon>
        <taxon>Laurasiatheria</taxon>
        <taxon>Artiodactyla</taxon>
        <taxon>Tylopoda</taxon>
        <taxon>Camelidae</taxon>
        <taxon>Camelus</taxon>
    </lineage>
</organism>
<reference evidence="2 3" key="1">
    <citation type="journal article" date="2019" name="Mol. Ecol. Resour.">
        <title>Improving Illumina assemblies with Hi-C and long reads: an example with the North African dromedary.</title>
        <authorList>
            <person name="Elbers J.P."/>
            <person name="Rogers M.F."/>
            <person name="Perelman P.L."/>
            <person name="Proskuryakova A.A."/>
            <person name="Serdyukova N.A."/>
            <person name="Johnson W.E."/>
            <person name="Horin P."/>
            <person name="Corander J."/>
            <person name="Murphy D."/>
            <person name="Burger P.A."/>
        </authorList>
    </citation>
    <scope>NUCLEOTIDE SEQUENCE [LARGE SCALE GENOMIC DNA]</scope>
    <source>
        <strain evidence="2">Drom800</strain>
        <tissue evidence="2">Blood</tissue>
    </source>
</reference>
<keyword evidence="3" id="KW-1185">Reference proteome</keyword>
<comment type="caution">
    <text evidence="2">The sequence shown here is derived from an EMBL/GenBank/DDBJ whole genome shotgun (WGS) entry which is preliminary data.</text>
</comment>
<gene>
    <name evidence="2" type="ORF">Cadr_000026879</name>
</gene>
<name>A0A5N4C5H6_CAMDR</name>
<evidence type="ECO:0000313" key="2">
    <source>
        <dbReference type="EMBL" id="KAB1254163.1"/>
    </source>
</evidence>
<proteinExistence type="predicted"/>
<evidence type="ECO:0000313" key="3">
    <source>
        <dbReference type="Proteomes" id="UP000299084"/>
    </source>
</evidence>
<dbReference type="AlphaFoldDB" id="A0A5N4C5H6"/>
<accession>A0A5N4C5H6</accession>
<evidence type="ECO:0000256" key="1">
    <source>
        <dbReference type="SAM" id="MobiDB-lite"/>
    </source>
</evidence>
<feature type="non-terminal residue" evidence="2">
    <location>
        <position position="1"/>
    </location>
</feature>
<feature type="compositionally biased region" description="Basic and acidic residues" evidence="1">
    <location>
        <begin position="49"/>
        <end position="70"/>
    </location>
</feature>
<sequence length="106" mass="12520">LLKILDPQTIGRKYMVKRVCQGKLLDLEDYYYKEFLPSHPGPKECSPGLRERRPQREPRNQCFEADERCGAAENGEEEENGPPANPYDYRRLLRKTSQRRRLVQQV</sequence>
<dbReference type="Proteomes" id="UP000299084">
    <property type="component" value="Unassembled WGS sequence"/>
</dbReference>
<feature type="region of interest" description="Disordered" evidence="1">
    <location>
        <begin position="37"/>
        <end position="93"/>
    </location>
</feature>